<evidence type="ECO:0000313" key="4">
    <source>
        <dbReference type="EnsemblMetazoa" id="HelroP80964"/>
    </source>
</evidence>
<sequence length="82" mass="9440">MEEPLSVHQLDQPFNTLGVRLSAGNANSNKNDDVPLTRPLYSMPGILHFLQTEWAKFEMDRAQWEIDKAELQVRRKNSAQLC</sequence>
<proteinExistence type="predicted"/>
<keyword evidence="5" id="KW-1185">Reference proteome</keyword>
<dbReference type="HOGENOM" id="CLU_2560799_0_0_1"/>
<dbReference type="GeneID" id="20215874"/>
<dbReference type="KEGG" id="hro:HELRODRAFT_80964"/>
<dbReference type="STRING" id="6412.T1G476"/>
<dbReference type="EMBL" id="KB096676">
    <property type="protein sequence ID" value="ESO03119.1"/>
    <property type="molecule type" value="Genomic_DNA"/>
</dbReference>
<gene>
    <name evidence="4" type="primary">20215874</name>
    <name evidence="3" type="ORF">HELRODRAFT_80964</name>
</gene>
<organism evidence="4 5">
    <name type="scientific">Helobdella robusta</name>
    <name type="common">Californian leech</name>
    <dbReference type="NCBI Taxonomy" id="6412"/>
    <lineage>
        <taxon>Eukaryota</taxon>
        <taxon>Metazoa</taxon>
        <taxon>Spiralia</taxon>
        <taxon>Lophotrochozoa</taxon>
        <taxon>Annelida</taxon>
        <taxon>Clitellata</taxon>
        <taxon>Hirudinea</taxon>
        <taxon>Rhynchobdellida</taxon>
        <taxon>Glossiphoniidae</taxon>
        <taxon>Helobdella</taxon>
    </lineage>
</organism>
<dbReference type="PANTHER" id="PTHR15653:SF0">
    <property type="entry name" value="CONNECTOR OF KINASE TO AP-1, ISOFORM E"/>
    <property type="match status" value="1"/>
</dbReference>
<dbReference type="Proteomes" id="UP000015101">
    <property type="component" value="Unassembled WGS sequence"/>
</dbReference>
<reference evidence="3 5" key="2">
    <citation type="journal article" date="2013" name="Nature">
        <title>Insights into bilaterian evolution from three spiralian genomes.</title>
        <authorList>
            <person name="Simakov O."/>
            <person name="Marletaz F."/>
            <person name="Cho S.J."/>
            <person name="Edsinger-Gonzales E."/>
            <person name="Havlak P."/>
            <person name="Hellsten U."/>
            <person name="Kuo D.H."/>
            <person name="Larsson T."/>
            <person name="Lv J."/>
            <person name="Arendt D."/>
            <person name="Savage R."/>
            <person name="Osoegawa K."/>
            <person name="de Jong P."/>
            <person name="Grimwood J."/>
            <person name="Chapman J.A."/>
            <person name="Shapiro H."/>
            <person name="Aerts A."/>
            <person name="Otillar R.P."/>
            <person name="Terry A.Y."/>
            <person name="Boore J.L."/>
            <person name="Grigoriev I.V."/>
            <person name="Lindberg D.R."/>
            <person name="Seaver E.C."/>
            <person name="Weisblat D.A."/>
            <person name="Putnam N.H."/>
            <person name="Rokhsar D.S."/>
        </authorList>
    </citation>
    <scope>NUCLEOTIDE SEQUENCE</scope>
</reference>
<dbReference type="AlphaFoldDB" id="T1G476"/>
<dbReference type="EMBL" id="AMQM01004784">
    <property type="status" value="NOT_ANNOTATED_CDS"/>
    <property type="molecule type" value="Genomic_DNA"/>
</dbReference>
<reference evidence="4" key="3">
    <citation type="submission" date="2015-06" db="UniProtKB">
        <authorList>
            <consortium name="EnsemblMetazoa"/>
        </authorList>
    </citation>
    <scope>IDENTIFICATION</scope>
</reference>
<dbReference type="Pfam" id="PF08232">
    <property type="entry name" value="Striatin"/>
    <property type="match status" value="1"/>
</dbReference>
<feature type="domain" description="Striatin N-terminal" evidence="2">
    <location>
        <begin position="42"/>
        <end position="74"/>
    </location>
</feature>
<evidence type="ECO:0000259" key="2">
    <source>
        <dbReference type="Pfam" id="PF08232"/>
    </source>
</evidence>
<evidence type="ECO:0000313" key="5">
    <source>
        <dbReference type="Proteomes" id="UP000015101"/>
    </source>
</evidence>
<dbReference type="PANTHER" id="PTHR15653">
    <property type="entry name" value="STRIATIN"/>
    <property type="match status" value="1"/>
</dbReference>
<protein>
    <recommendedName>
        <fullName evidence="2">Striatin N-terminal domain-containing protein</fullName>
    </recommendedName>
</protein>
<dbReference type="CTD" id="20215874"/>
<dbReference type="InterPro" id="IPR051488">
    <property type="entry name" value="WD_repeat_striatin"/>
</dbReference>
<dbReference type="InterPro" id="IPR013258">
    <property type="entry name" value="Striatin_N"/>
</dbReference>
<name>T1G476_HELRO</name>
<reference evidence="5" key="1">
    <citation type="submission" date="2012-12" db="EMBL/GenBank/DDBJ databases">
        <authorList>
            <person name="Hellsten U."/>
            <person name="Grimwood J."/>
            <person name="Chapman J.A."/>
            <person name="Shapiro H."/>
            <person name="Aerts A."/>
            <person name="Otillar R.P."/>
            <person name="Terry A.Y."/>
            <person name="Boore J.L."/>
            <person name="Simakov O."/>
            <person name="Marletaz F."/>
            <person name="Cho S.-J."/>
            <person name="Edsinger-Gonzales E."/>
            <person name="Havlak P."/>
            <person name="Kuo D.-H."/>
            <person name="Larsson T."/>
            <person name="Lv J."/>
            <person name="Arendt D."/>
            <person name="Savage R."/>
            <person name="Osoegawa K."/>
            <person name="de Jong P."/>
            <person name="Lindberg D.R."/>
            <person name="Seaver E.C."/>
            <person name="Weisblat D.A."/>
            <person name="Putnam N.H."/>
            <person name="Grigoriev I.V."/>
            <person name="Rokhsar D.S."/>
        </authorList>
    </citation>
    <scope>NUCLEOTIDE SEQUENCE</scope>
</reference>
<dbReference type="OrthoDB" id="727118at2759"/>
<evidence type="ECO:0000313" key="3">
    <source>
        <dbReference type="EMBL" id="ESO03119.1"/>
    </source>
</evidence>
<dbReference type="RefSeq" id="XP_009018812.1">
    <property type="nucleotide sequence ID" value="XM_009020564.1"/>
</dbReference>
<evidence type="ECO:0000256" key="1">
    <source>
        <dbReference type="ARBA" id="ARBA00023054"/>
    </source>
</evidence>
<keyword evidence="1" id="KW-0175">Coiled coil</keyword>
<accession>T1G476</accession>
<dbReference type="InParanoid" id="T1G476"/>
<dbReference type="EnsemblMetazoa" id="HelroT80964">
    <property type="protein sequence ID" value="HelroP80964"/>
    <property type="gene ID" value="HelroG80964"/>
</dbReference>
<dbReference type="eggNOG" id="KOG0642">
    <property type="taxonomic scope" value="Eukaryota"/>
</dbReference>